<evidence type="ECO:0000256" key="3">
    <source>
        <dbReference type="ARBA" id="ARBA00022490"/>
    </source>
</evidence>
<dbReference type="CDD" id="cd12087">
    <property type="entry name" value="TM_EGFR-like"/>
    <property type="match status" value="1"/>
</dbReference>
<organism evidence="8 9">
    <name type="scientific">Dentiscutata erythropus</name>
    <dbReference type="NCBI Taxonomy" id="1348616"/>
    <lineage>
        <taxon>Eukaryota</taxon>
        <taxon>Fungi</taxon>
        <taxon>Fungi incertae sedis</taxon>
        <taxon>Mucoromycota</taxon>
        <taxon>Glomeromycotina</taxon>
        <taxon>Glomeromycetes</taxon>
        <taxon>Diversisporales</taxon>
        <taxon>Gigasporaceae</taxon>
        <taxon>Dentiscutata</taxon>
    </lineage>
</organism>
<dbReference type="SUPFAM" id="SSF50044">
    <property type="entry name" value="SH3-domain"/>
    <property type="match status" value="1"/>
</dbReference>
<evidence type="ECO:0000256" key="2">
    <source>
        <dbReference type="ARBA" id="ARBA00022443"/>
    </source>
</evidence>
<dbReference type="PRINTS" id="PR00452">
    <property type="entry name" value="SH3DOMAIN"/>
</dbReference>
<evidence type="ECO:0000313" key="8">
    <source>
        <dbReference type="EMBL" id="CAG8791894.1"/>
    </source>
</evidence>
<evidence type="ECO:0000313" key="9">
    <source>
        <dbReference type="Proteomes" id="UP000789405"/>
    </source>
</evidence>
<keyword evidence="3" id="KW-0963">Cytoplasm</keyword>
<dbReference type="OrthoDB" id="10255964at2759"/>
<dbReference type="Pfam" id="PF00704">
    <property type="entry name" value="Glyco_hydro_18"/>
    <property type="match status" value="1"/>
</dbReference>
<dbReference type="InterPro" id="IPR029070">
    <property type="entry name" value="Chitinase_insertion_sf"/>
</dbReference>
<keyword evidence="6" id="KW-0472">Membrane</keyword>
<dbReference type="Proteomes" id="UP000789405">
    <property type="component" value="Unassembled WGS sequence"/>
</dbReference>
<keyword evidence="2 4" id="KW-0728">SH3 domain</keyword>
<dbReference type="GO" id="GO:0005975">
    <property type="term" value="P:carbohydrate metabolic process"/>
    <property type="evidence" value="ECO:0007669"/>
    <property type="project" value="InterPro"/>
</dbReference>
<evidence type="ECO:0000256" key="1">
    <source>
        <dbReference type="ARBA" id="ARBA00004496"/>
    </source>
</evidence>
<dbReference type="PANTHER" id="PTHR47174">
    <property type="entry name" value="BRIDGING INTEGRATOR 3"/>
    <property type="match status" value="1"/>
</dbReference>
<dbReference type="GO" id="GO:0008289">
    <property type="term" value="F:lipid binding"/>
    <property type="evidence" value="ECO:0007669"/>
    <property type="project" value="TreeGrafter"/>
</dbReference>
<dbReference type="InterPro" id="IPR046982">
    <property type="entry name" value="BIN3/RVS161-like"/>
</dbReference>
<accession>A0A9N9JSL0</accession>
<dbReference type="InterPro" id="IPR001452">
    <property type="entry name" value="SH3_domain"/>
</dbReference>
<dbReference type="PANTHER" id="PTHR47174:SF3">
    <property type="entry name" value="BRIDGING INTEGRATOR 3"/>
    <property type="match status" value="1"/>
</dbReference>
<dbReference type="Gene3D" id="3.20.20.80">
    <property type="entry name" value="Glycosidases"/>
    <property type="match status" value="1"/>
</dbReference>
<feature type="compositionally biased region" description="Low complexity" evidence="5">
    <location>
        <begin position="244"/>
        <end position="262"/>
    </location>
</feature>
<evidence type="ECO:0000256" key="5">
    <source>
        <dbReference type="SAM" id="MobiDB-lite"/>
    </source>
</evidence>
<dbReference type="GO" id="GO:0097320">
    <property type="term" value="P:plasma membrane tubulation"/>
    <property type="evidence" value="ECO:0007669"/>
    <property type="project" value="TreeGrafter"/>
</dbReference>
<dbReference type="Gene3D" id="3.10.50.10">
    <property type="match status" value="1"/>
</dbReference>
<dbReference type="InterPro" id="IPR001223">
    <property type="entry name" value="Glyco_hydro18_cat"/>
</dbReference>
<feature type="transmembrane region" description="Helical" evidence="6">
    <location>
        <begin position="266"/>
        <end position="289"/>
    </location>
</feature>
<dbReference type="EMBL" id="CAJVPY010027963">
    <property type="protein sequence ID" value="CAG8791894.1"/>
    <property type="molecule type" value="Genomic_DNA"/>
</dbReference>
<feature type="domain" description="SH3" evidence="7">
    <location>
        <begin position="304"/>
        <end position="358"/>
    </location>
</feature>
<sequence length="358" mass="39077">CNPTIGTNFSDFVNITAQLTQSGFSNKILTITAGQYPPANMNFENINFVNIQAFRLNVDTSYASAGIDQIKTIRASWNSAGLEDQKLVLGVEFGGIAEVVTSDNIRADIVNQQLHVTNGAKFTFNSEPIPDQCKNATYGYLTWTNLNLSSSSCTTNLIPSSPWLYDFLNNSKLPYLYQQYSSKFYFVVFYENYQSLNAKIDFVNSNNLAGIAIADITKDSNDLQLTNFILGTPPQPTLYNGTISNNTSPSAPTSSTPRSSSNNTGAIVGGVIGSIAFVAIVAVAGFMLYKKRRYNVRGTGGTTKAVGTVEAMFDYVGKEASDLSFRAGDKIEVLERGDGPNDWWVGRLYDRVGEFPGE</sequence>
<dbReference type="Gene3D" id="2.30.30.40">
    <property type="entry name" value="SH3 Domains"/>
    <property type="match status" value="1"/>
</dbReference>
<evidence type="ECO:0000256" key="6">
    <source>
        <dbReference type="SAM" id="Phobius"/>
    </source>
</evidence>
<name>A0A9N9JSL0_9GLOM</name>
<keyword evidence="6" id="KW-1133">Transmembrane helix</keyword>
<comment type="subcellular location">
    <subcellularLocation>
        <location evidence="1">Cytoplasm</location>
    </subcellularLocation>
</comment>
<proteinExistence type="predicted"/>
<reference evidence="8" key="1">
    <citation type="submission" date="2021-06" db="EMBL/GenBank/DDBJ databases">
        <authorList>
            <person name="Kallberg Y."/>
            <person name="Tangrot J."/>
            <person name="Rosling A."/>
        </authorList>
    </citation>
    <scope>NUCLEOTIDE SEQUENCE</scope>
    <source>
        <strain evidence="8">MA453B</strain>
    </source>
</reference>
<protein>
    <submittedName>
        <fullName evidence="8">17003_t:CDS:1</fullName>
    </submittedName>
</protein>
<keyword evidence="6" id="KW-0812">Transmembrane</keyword>
<dbReference type="SUPFAM" id="SSF51445">
    <property type="entry name" value="(Trans)glycosidases"/>
    <property type="match status" value="1"/>
</dbReference>
<dbReference type="GO" id="GO:0051666">
    <property type="term" value="P:actin cortical patch localization"/>
    <property type="evidence" value="ECO:0007669"/>
    <property type="project" value="InterPro"/>
</dbReference>
<evidence type="ECO:0000256" key="4">
    <source>
        <dbReference type="PROSITE-ProRule" id="PRU00192"/>
    </source>
</evidence>
<feature type="region of interest" description="Disordered" evidence="5">
    <location>
        <begin position="240"/>
        <end position="262"/>
    </location>
</feature>
<dbReference type="GO" id="GO:0015629">
    <property type="term" value="C:actin cytoskeleton"/>
    <property type="evidence" value="ECO:0007669"/>
    <property type="project" value="TreeGrafter"/>
</dbReference>
<comment type="caution">
    <text evidence="8">The sequence shown here is derived from an EMBL/GenBank/DDBJ whole genome shotgun (WGS) entry which is preliminary data.</text>
</comment>
<dbReference type="PROSITE" id="PS50002">
    <property type="entry name" value="SH3"/>
    <property type="match status" value="1"/>
</dbReference>
<dbReference type="InterPro" id="IPR017853">
    <property type="entry name" value="GH"/>
</dbReference>
<dbReference type="GO" id="GO:0006897">
    <property type="term" value="P:endocytosis"/>
    <property type="evidence" value="ECO:0007669"/>
    <property type="project" value="InterPro"/>
</dbReference>
<dbReference type="GO" id="GO:0005737">
    <property type="term" value="C:cytoplasm"/>
    <property type="evidence" value="ECO:0007669"/>
    <property type="project" value="UniProtKB-SubCell"/>
</dbReference>
<keyword evidence="9" id="KW-1185">Reference proteome</keyword>
<dbReference type="InterPro" id="IPR036028">
    <property type="entry name" value="SH3-like_dom_sf"/>
</dbReference>
<dbReference type="SMART" id="SM00326">
    <property type="entry name" value="SH3"/>
    <property type="match status" value="1"/>
</dbReference>
<dbReference type="Pfam" id="PF00018">
    <property type="entry name" value="SH3_1"/>
    <property type="match status" value="1"/>
</dbReference>
<gene>
    <name evidence="8" type="ORF">DERYTH_LOCUS21588</name>
</gene>
<evidence type="ECO:0000259" key="7">
    <source>
        <dbReference type="PROSITE" id="PS50002"/>
    </source>
</evidence>
<feature type="non-terminal residue" evidence="8">
    <location>
        <position position="358"/>
    </location>
</feature>
<dbReference type="AlphaFoldDB" id="A0A9N9JSL0"/>